<accession>A0A075AEQ9</accession>
<dbReference type="AlphaFoldDB" id="A0A075AEQ9"/>
<dbReference type="EMBL" id="KL596734">
    <property type="protein sequence ID" value="KER26969.1"/>
    <property type="molecule type" value="Genomic_DNA"/>
</dbReference>
<sequence>MPVANGASRRRQNFQKVVVACTVYMKRCTSVLDLIYLVHLWRCSTNQAKTTWIALCHAHKKCRRPLGIAIEFELSLSDRILLPDACPSSTKYGFLCKDKREDPSKEPILLESYSETESVRSNMTRLSIDVAMRLLRSSEVKKKSTTHLSKRSFSDQTLYQISSHPHFTRSHDIVVIGIGVTSVHLLLGCRRVLTVPSSVLRQGHRCCRCGDDRGYLWRLGLLHGRYRCEPGVIGCAIRGHNGCECAVIQNGRVEHGLIHIGHGRGFADHFIGRSIGRCPLNGASYLSLMLLILKMVVMVLEHFVGMGSEGRWWSHKKRTGQGGRQHRASLSQTYEVPLSPTFDWTFRIGTDNINVYGREMAQWMAQRGSTDREVPSSNPASTSRLGLGNLAVSQPSCFPLVAWKLGTESVLQLNERCT</sequence>
<dbReference type="CTD" id="20320059"/>
<evidence type="ECO:0000313" key="2">
    <source>
        <dbReference type="Proteomes" id="UP000054324"/>
    </source>
</evidence>
<dbReference type="KEGG" id="ovi:T265_05877"/>
<proteinExistence type="predicted"/>
<dbReference type="Proteomes" id="UP000054324">
    <property type="component" value="Unassembled WGS sequence"/>
</dbReference>
<reference evidence="1 2" key="1">
    <citation type="submission" date="2013-11" db="EMBL/GenBank/DDBJ databases">
        <title>Opisthorchis viverrini - life in the bile duct.</title>
        <authorList>
            <person name="Young N.D."/>
            <person name="Nagarajan N."/>
            <person name="Lin S.J."/>
            <person name="Korhonen P.K."/>
            <person name="Jex A.R."/>
            <person name="Hall R.S."/>
            <person name="Safavi-Hemami H."/>
            <person name="Kaewkong W."/>
            <person name="Bertrand D."/>
            <person name="Gao S."/>
            <person name="Seet Q."/>
            <person name="Wongkham S."/>
            <person name="Teh B.T."/>
            <person name="Wongkham C."/>
            <person name="Intapan P.M."/>
            <person name="Maleewong W."/>
            <person name="Yang X."/>
            <person name="Hu M."/>
            <person name="Wang Z."/>
            <person name="Hofmann A."/>
            <person name="Sternberg P.W."/>
            <person name="Tan P."/>
            <person name="Wang J."/>
            <person name="Gasser R.B."/>
        </authorList>
    </citation>
    <scope>NUCLEOTIDE SEQUENCE [LARGE SCALE GENOMIC DNA]</scope>
</reference>
<gene>
    <name evidence="1" type="ORF">T265_05877</name>
</gene>
<dbReference type="GeneID" id="20320059"/>
<organism evidence="1 2">
    <name type="scientific">Opisthorchis viverrini</name>
    <name type="common">Southeast Asian liver fluke</name>
    <dbReference type="NCBI Taxonomy" id="6198"/>
    <lineage>
        <taxon>Eukaryota</taxon>
        <taxon>Metazoa</taxon>
        <taxon>Spiralia</taxon>
        <taxon>Lophotrochozoa</taxon>
        <taxon>Platyhelminthes</taxon>
        <taxon>Trematoda</taxon>
        <taxon>Digenea</taxon>
        <taxon>Opisthorchiida</taxon>
        <taxon>Opisthorchiata</taxon>
        <taxon>Opisthorchiidae</taxon>
        <taxon>Opisthorchis</taxon>
    </lineage>
</organism>
<keyword evidence="2" id="KW-1185">Reference proteome</keyword>
<name>A0A075AEQ9_OPIVI</name>
<dbReference type="RefSeq" id="XP_009169270.1">
    <property type="nucleotide sequence ID" value="XM_009171006.1"/>
</dbReference>
<evidence type="ECO:0000313" key="1">
    <source>
        <dbReference type="EMBL" id="KER26969.1"/>
    </source>
</evidence>
<protein>
    <submittedName>
        <fullName evidence="1">Uncharacterized protein</fullName>
    </submittedName>
</protein>